<evidence type="ECO:0000313" key="1">
    <source>
        <dbReference type="EMBL" id="RUO81226.1"/>
    </source>
</evidence>
<evidence type="ECO:0000313" key="2">
    <source>
        <dbReference type="Proteomes" id="UP000287996"/>
    </source>
</evidence>
<reference evidence="1 2" key="1">
    <citation type="journal article" date="2011" name="Front. Microbiol.">
        <title>Genomic signatures of strain selection and enhancement in Bacillus atrophaeus var. globigii, a historical biowarfare simulant.</title>
        <authorList>
            <person name="Gibbons H.S."/>
            <person name="Broomall S.M."/>
            <person name="McNew L.A."/>
            <person name="Daligault H."/>
            <person name="Chapman C."/>
            <person name="Bruce D."/>
            <person name="Karavis M."/>
            <person name="Krepps M."/>
            <person name="McGregor P.A."/>
            <person name="Hong C."/>
            <person name="Park K.H."/>
            <person name="Akmal A."/>
            <person name="Feldman A."/>
            <person name="Lin J.S."/>
            <person name="Chang W.E."/>
            <person name="Higgs B.W."/>
            <person name="Demirev P."/>
            <person name="Lindquist J."/>
            <person name="Liem A."/>
            <person name="Fochler E."/>
            <person name="Read T.D."/>
            <person name="Tapia R."/>
            <person name="Johnson S."/>
            <person name="Bishop-Lilly K.A."/>
            <person name="Detter C."/>
            <person name="Han C."/>
            <person name="Sozhamannan S."/>
            <person name="Rosenzweig C.N."/>
            <person name="Skowronski E.W."/>
        </authorList>
    </citation>
    <scope>NUCLEOTIDE SEQUENCE [LARGE SCALE GENOMIC DNA]</scope>
    <source>
        <strain evidence="1 2">CC-PW-9</strain>
    </source>
</reference>
<dbReference type="AlphaFoldDB" id="A0A432ZTW5"/>
<dbReference type="SUPFAM" id="SSF159238">
    <property type="entry name" value="SO1590-like"/>
    <property type="match status" value="1"/>
</dbReference>
<gene>
    <name evidence="1" type="ORF">CWI84_00200</name>
</gene>
<dbReference type="OrthoDB" id="69764at2"/>
<organism evidence="1 2">
    <name type="scientific">Idiomarina tyrosinivorans</name>
    <dbReference type="NCBI Taxonomy" id="1445662"/>
    <lineage>
        <taxon>Bacteria</taxon>
        <taxon>Pseudomonadati</taxon>
        <taxon>Pseudomonadota</taxon>
        <taxon>Gammaproteobacteria</taxon>
        <taxon>Alteromonadales</taxon>
        <taxon>Idiomarinaceae</taxon>
        <taxon>Idiomarina</taxon>
    </lineage>
</organism>
<proteinExistence type="predicted"/>
<dbReference type="InterPro" id="IPR021607">
    <property type="entry name" value="DUF3224"/>
</dbReference>
<dbReference type="Pfam" id="PF11528">
    <property type="entry name" value="DUF3224"/>
    <property type="match status" value="1"/>
</dbReference>
<dbReference type="EMBL" id="PIQH01000001">
    <property type="protein sequence ID" value="RUO81226.1"/>
    <property type="molecule type" value="Genomic_DNA"/>
</dbReference>
<dbReference type="RefSeq" id="WP_126840573.1">
    <property type="nucleotide sequence ID" value="NZ_PIQH01000001.1"/>
</dbReference>
<accession>A0A432ZTW5</accession>
<dbReference type="InterPro" id="IPR023159">
    <property type="entry name" value="SO1590-like_sf"/>
</dbReference>
<sequence length="134" mass="14646">MKISGQFDVKLNPLDTFTKGRDTIKLGRMAIEKVFHGELTASSKGEMLSAMTPVKGSAGYVAIEQVSGTLCERDGSFVLQHYGIMNRGEDKLVLEVLPDSGTGQLQGLRGQMAISVENGEHYYQFDFSLPDLAE</sequence>
<keyword evidence="2" id="KW-1185">Reference proteome</keyword>
<name>A0A432ZTW5_9GAMM</name>
<comment type="caution">
    <text evidence="1">The sequence shown here is derived from an EMBL/GenBank/DDBJ whole genome shotgun (WGS) entry which is preliminary data.</text>
</comment>
<dbReference type="Proteomes" id="UP000287996">
    <property type="component" value="Unassembled WGS sequence"/>
</dbReference>
<protein>
    <submittedName>
        <fullName evidence="1">DUF3224 domain-containing protein</fullName>
    </submittedName>
</protein>
<dbReference type="Gene3D" id="2.40.350.10">
    <property type="entry name" value="SO1590-like"/>
    <property type="match status" value="1"/>
</dbReference>